<keyword evidence="2" id="KW-0812">Transmembrane</keyword>
<organism evidence="3 4">
    <name type="scientific">Actinoallomurus iriomotensis</name>
    <dbReference type="NCBI Taxonomy" id="478107"/>
    <lineage>
        <taxon>Bacteria</taxon>
        <taxon>Bacillati</taxon>
        <taxon>Actinomycetota</taxon>
        <taxon>Actinomycetes</taxon>
        <taxon>Streptosporangiales</taxon>
        <taxon>Thermomonosporaceae</taxon>
        <taxon>Actinoallomurus</taxon>
    </lineage>
</organism>
<dbReference type="Proteomes" id="UP001165135">
    <property type="component" value="Unassembled WGS sequence"/>
</dbReference>
<feature type="compositionally biased region" description="Basic and acidic residues" evidence="1">
    <location>
        <begin position="1"/>
        <end position="12"/>
    </location>
</feature>
<dbReference type="EMBL" id="BSTJ01000002">
    <property type="protein sequence ID" value="GLY73776.1"/>
    <property type="molecule type" value="Genomic_DNA"/>
</dbReference>
<feature type="transmembrane region" description="Helical" evidence="2">
    <location>
        <begin position="53"/>
        <end position="73"/>
    </location>
</feature>
<dbReference type="RefSeq" id="WP_285619303.1">
    <property type="nucleotide sequence ID" value="NZ_BSTJ01000002.1"/>
</dbReference>
<dbReference type="AlphaFoldDB" id="A0A9W6VPN5"/>
<evidence type="ECO:0000256" key="1">
    <source>
        <dbReference type="SAM" id="MobiDB-lite"/>
    </source>
</evidence>
<gene>
    <name evidence="3" type="ORF">Airi01_020430</name>
</gene>
<name>A0A9W6VPN5_9ACTN</name>
<feature type="region of interest" description="Disordered" evidence="1">
    <location>
        <begin position="1"/>
        <end position="33"/>
    </location>
</feature>
<feature type="transmembrane region" description="Helical" evidence="2">
    <location>
        <begin position="85"/>
        <end position="106"/>
    </location>
</feature>
<protein>
    <submittedName>
        <fullName evidence="3">Uncharacterized protein</fullName>
    </submittedName>
</protein>
<evidence type="ECO:0000313" key="4">
    <source>
        <dbReference type="Proteomes" id="UP001165135"/>
    </source>
</evidence>
<evidence type="ECO:0000313" key="3">
    <source>
        <dbReference type="EMBL" id="GLY73776.1"/>
    </source>
</evidence>
<accession>A0A9W6VPN5</accession>
<evidence type="ECO:0000256" key="2">
    <source>
        <dbReference type="SAM" id="Phobius"/>
    </source>
</evidence>
<comment type="caution">
    <text evidence="3">The sequence shown here is derived from an EMBL/GenBank/DDBJ whole genome shotgun (WGS) entry which is preliminary data.</text>
</comment>
<keyword evidence="2" id="KW-0472">Membrane</keyword>
<keyword evidence="2" id="KW-1133">Transmembrane helix</keyword>
<proteinExistence type="predicted"/>
<sequence length="123" mass="13600">MSVEPIPRREVVTRSPNRPRKAPVSPPVSAARAAVHEDPRLHSLMRRQLRSSLVGVVALAVPTALLPLLLVLAPASGGIRSGPGLTWLILGFACYPPLVLLGWWYVRRAERHERDFARRTEGD</sequence>
<reference evidence="3" key="1">
    <citation type="submission" date="2023-03" db="EMBL/GenBank/DDBJ databases">
        <title>Actinoallomurus iriomotensis NBRC 103681.</title>
        <authorList>
            <person name="Ichikawa N."/>
            <person name="Sato H."/>
            <person name="Tonouchi N."/>
        </authorList>
    </citation>
    <scope>NUCLEOTIDE SEQUENCE</scope>
    <source>
        <strain evidence="3">NBRC 103681</strain>
    </source>
</reference>